<dbReference type="Proteomes" id="UP000245934">
    <property type="component" value="Unassembled WGS sequence"/>
</dbReference>
<proteinExistence type="predicted"/>
<evidence type="ECO:0000313" key="1">
    <source>
        <dbReference type="EMBL" id="PWR75741.1"/>
    </source>
</evidence>
<dbReference type="RefSeq" id="WP_109939806.1">
    <property type="nucleotide sequence ID" value="NZ_CP176366.1"/>
</dbReference>
<keyword evidence="2" id="KW-1185">Reference proteome</keyword>
<dbReference type="OrthoDB" id="374386at2157"/>
<dbReference type="AlphaFoldDB" id="A0A2V2NJE8"/>
<protein>
    <submittedName>
        <fullName evidence="1">Uncharacterized protein</fullName>
    </submittedName>
</protein>
<comment type="caution">
    <text evidence="1">The sequence shown here is derived from an EMBL/GenBank/DDBJ whole genome shotgun (WGS) entry which is preliminary data.</text>
</comment>
<evidence type="ECO:0000313" key="2">
    <source>
        <dbReference type="Proteomes" id="UP000245934"/>
    </source>
</evidence>
<gene>
    <name evidence="1" type="ORF">DLD82_03935</name>
</gene>
<name>A0A2V2NJE8_9EURY</name>
<dbReference type="GeneID" id="97609513"/>
<reference evidence="1 2" key="1">
    <citation type="submission" date="2018-05" db="EMBL/GenBank/DDBJ databases">
        <title>Draft genome of Methanospirillum stamsii Pt1.</title>
        <authorList>
            <person name="Dueholm M.S."/>
            <person name="Nielsen P.H."/>
            <person name="Bakmann L.F."/>
            <person name="Otzen D.E."/>
        </authorList>
    </citation>
    <scope>NUCLEOTIDE SEQUENCE [LARGE SCALE GENOMIC DNA]</scope>
    <source>
        <strain evidence="1 2">Pt1</strain>
    </source>
</reference>
<organism evidence="1 2">
    <name type="scientific">Methanospirillum stamsii</name>
    <dbReference type="NCBI Taxonomy" id="1277351"/>
    <lineage>
        <taxon>Archaea</taxon>
        <taxon>Methanobacteriati</taxon>
        <taxon>Methanobacteriota</taxon>
        <taxon>Stenosarchaea group</taxon>
        <taxon>Methanomicrobia</taxon>
        <taxon>Methanomicrobiales</taxon>
        <taxon>Methanospirillaceae</taxon>
        <taxon>Methanospirillum</taxon>
    </lineage>
</organism>
<dbReference type="SUPFAM" id="SSF88723">
    <property type="entry name" value="PIN domain-like"/>
    <property type="match status" value="1"/>
</dbReference>
<dbReference type="InterPro" id="IPR029060">
    <property type="entry name" value="PIN-like_dom_sf"/>
</dbReference>
<dbReference type="EMBL" id="QGMZ01000008">
    <property type="protein sequence ID" value="PWR75741.1"/>
    <property type="molecule type" value="Genomic_DNA"/>
</dbReference>
<accession>A0A2V2NJE8</accession>
<sequence>MSSRKYIIVSQVVDISQYDPRPEDSFFVDTNVWFWVASQIASQGLSRFRAKQIRIYPDFIKKVLNVKGTLYRSELSFSELSNLIERTEYDIFKRETGIDITQKAYRHEYAHRRSDVIEEIELTWSLVEAMSVSIPVNLTSNFTHMVIDRMGTNKLDPYDACMVESLLAEGIPLRIISDDADFSSVSDVTLFTANRGVLESENS</sequence>